<organism evidence="1 2">
    <name type="scientific">Paramecium primaurelia</name>
    <dbReference type="NCBI Taxonomy" id="5886"/>
    <lineage>
        <taxon>Eukaryota</taxon>
        <taxon>Sar</taxon>
        <taxon>Alveolata</taxon>
        <taxon>Ciliophora</taxon>
        <taxon>Intramacronucleata</taxon>
        <taxon>Oligohymenophorea</taxon>
        <taxon>Peniculida</taxon>
        <taxon>Parameciidae</taxon>
        <taxon>Paramecium</taxon>
    </lineage>
</organism>
<evidence type="ECO:0000313" key="2">
    <source>
        <dbReference type="Proteomes" id="UP000688137"/>
    </source>
</evidence>
<name>A0A8S1MNA1_PARPR</name>
<dbReference type="EMBL" id="CAJJDM010000066">
    <property type="protein sequence ID" value="CAD8080812.1"/>
    <property type="molecule type" value="Genomic_DNA"/>
</dbReference>
<protein>
    <submittedName>
        <fullName evidence="1">Uncharacterized protein</fullName>
    </submittedName>
</protein>
<evidence type="ECO:0000313" key="1">
    <source>
        <dbReference type="EMBL" id="CAD8080812.1"/>
    </source>
</evidence>
<proteinExistence type="predicted"/>
<dbReference type="Proteomes" id="UP000688137">
    <property type="component" value="Unassembled WGS sequence"/>
</dbReference>
<reference evidence="1" key="1">
    <citation type="submission" date="2021-01" db="EMBL/GenBank/DDBJ databases">
        <authorList>
            <consortium name="Genoscope - CEA"/>
            <person name="William W."/>
        </authorList>
    </citation>
    <scope>NUCLEOTIDE SEQUENCE</scope>
</reference>
<dbReference type="AlphaFoldDB" id="A0A8S1MNA1"/>
<comment type="caution">
    <text evidence="1">The sequence shown here is derived from an EMBL/GenBank/DDBJ whole genome shotgun (WGS) entry which is preliminary data.</text>
</comment>
<keyword evidence="2" id="KW-1185">Reference proteome</keyword>
<dbReference type="OMA" id="LHIIIHC"/>
<sequence>MNQIEQRVNEYLDQIELQITDPTQKQQSYFENVRHHIKSYEHRCQNEQEAISPYSLREICTPTQQMRTCYSKSDELLRLNSFHRNNLHIIIHCKKQMAQS</sequence>
<gene>
    <name evidence="1" type="ORF">PPRIM_AZ9-3.1.T0640177</name>
</gene>
<accession>A0A8S1MNA1</accession>